<evidence type="ECO:0000313" key="4">
    <source>
        <dbReference type="EMBL" id="MBK1659418.1"/>
    </source>
</evidence>
<comment type="caution">
    <text evidence="4">The sequence shown here is derived from an EMBL/GenBank/DDBJ whole genome shotgun (WGS) entry which is preliminary data.</text>
</comment>
<evidence type="ECO:0000259" key="3">
    <source>
        <dbReference type="Pfam" id="PF01494"/>
    </source>
</evidence>
<accession>A0ABS1CYP8</accession>
<name>A0ABS1CYP8_9PROT</name>
<organism evidence="4 5">
    <name type="scientific">Paracraurococcus ruber</name>
    <dbReference type="NCBI Taxonomy" id="77675"/>
    <lineage>
        <taxon>Bacteria</taxon>
        <taxon>Pseudomonadati</taxon>
        <taxon>Pseudomonadota</taxon>
        <taxon>Alphaproteobacteria</taxon>
        <taxon>Acetobacterales</taxon>
        <taxon>Roseomonadaceae</taxon>
        <taxon>Paracraurococcus</taxon>
    </lineage>
</organism>
<dbReference type="Pfam" id="PF01494">
    <property type="entry name" value="FAD_binding_3"/>
    <property type="match status" value="1"/>
</dbReference>
<sequence length="411" mass="44743">MQVLIAGGGVGGLTLALMLHRRGIGCTVLEAAPEVRELGVGINNLPHCVAEWAELGLLEELDRVAIRTRELRYLNHLGQTLWAEPRGLFAGHAVPQFSIHRGRLHGMLWRAAEARLPPGSLRTGHRLESVSQDPGGVTARFSTPKGEQEVRGDVLVGADGIHSALRALLHPDDGGIRWQGILMWRGAVDWPAYETGDVMVIAGDLKAKLVFYPIGPGSTPDRRLTNWAVYAKVETGEEPPPRREDWSRRGRLKDVLPLARRIRLPFLDSEALVRASPQRLEYPMCDRDPLPWWSQGRITLLGDAAHPMYPVGSNGASQAVLDARALADALAAHAPEEALKAYEAERLPKTAAICASNRKGGPERVLDVFGQLAPKGFARIEDVIPPAEIEAIVKGYAQLAGFAAPMQRATA</sequence>
<reference evidence="4 5" key="1">
    <citation type="journal article" date="2020" name="Microorganisms">
        <title>Osmotic Adaptation and Compatible Solute Biosynthesis of Phototrophic Bacteria as Revealed from Genome Analyses.</title>
        <authorList>
            <person name="Imhoff J.F."/>
            <person name="Rahn T."/>
            <person name="Kunzel S."/>
            <person name="Keller A."/>
            <person name="Neulinger S.C."/>
        </authorList>
    </citation>
    <scope>NUCLEOTIDE SEQUENCE [LARGE SCALE GENOMIC DNA]</scope>
    <source>
        <strain evidence="4 5">DSM 15382</strain>
    </source>
</reference>
<protein>
    <submittedName>
        <fullName evidence="4">Salicylate 1-monooxygenase</fullName>
    </submittedName>
</protein>
<dbReference type="EMBL" id="NRSG01000100">
    <property type="protein sequence ID" value="MBK1659418.1"/>
    <property type="molecule type" value="Genomic_DNA"/>
</dbReference>
<keyword evidence="1" id="KW-0560">Oxidoreductase</keyword>
<dbReference type="SUPFAM" id="SSF51905">
    <property type="entry name" value="FAD/NAD(P)-binding domain"/>
    <property type="match status" value="1"/>
</dbReference>
<evidence type="ECO:0000256" key="1">
    <source>
        <dbReference type="ARBA" id="ARBA00023002"/>
    </source>
</evidence>
<dbReference type="Proteomes" id="UP000697995">
    <property type="component" value="Unassembled WGS sequence"/>
</dbReference>
<feature type="domain" description="FAD-binding" evidence="3">
    <location>
        <begin position="2"/>
        <end position="353"/>
    </location>
</feature>
<evidence type="ECO:0000313" key="5">
    <source>
        <dbReference type="Proteomes" id="UP000697995"/>
    </source>
</evidence>
<dbReference type="Gene3D" id="3.50.50.60">
    <property type="entry name" value="FAD/NAD(P)-binding domain"/>
    <property type="match status" value="1"/>
</dbReference>
<dbReference type="InterPro" id="IPR036188">
    <property type="entry name" value="FAD/NAD-bd_sf"/>
</dbReference>
<keyword evidence="5" id="KW-1185">Reference proteome</keyword>
<dbReference type="SUPFAM" id="SSF54373">
    <property type="entry name" value="FAD-linked reductases, C-terminal domain"/>
    <property type="match status" value="1"/>
</dbReference>
<dbReference type="NCBIfam" id="NF005720">
    <property type="entry name" value="PRK07538.1"/>
    <property type="match status" value="1"/>
</dbReference>
<dbReference type="InterPro" id="IPR050493">
    <property type="entry name" value="FAD-dep_Monooxygenase_BioMet"/>
</dbReference>
<evidence type="ECO:0000256" key="2">
    <source>
        <dbReference type="ARBA" id="ARBA00023033"/>
    </source>
</evidence>
<dbReference type="Gene3D" id="3.30.9.30">
    <property type="match status" value="1"/>
</dbReference>
<dbReference type="InterPro" id="IPR002938">
    <property type="entry name" value="FAD-bd"/>
</dbReference>
<proteinExistence type="predicted"/>
<dbReference type="PRINTS" id="PR00420">
    <property type="entry name" value="RNGMNOXGNASE"/>
</dbReference>
<gene>
    <name evidence="4" type="ORF">CKO45_14350</name>
</gene>
<dbReference type="PANTHER" id="PTHR13789">
    <property type="entry name" value="MONOOXYGENASE"/>
    <property type="match status" value="1"/>
</dbReference>
<dbReference type="RefSeq" id="WP_133217782.1">
    <property type="nucleotide sequence ID" value="NZ_NRSG01000100.1"/>
</dbReference>
<keyword evidence="2" id="KW-0503">Monooxygenase</keyword>
<dbReference type="PANTHER" id="PTHR13789:SF268">
    <property type="entry name" value="5-METHYLPHENAZINE-1-CARBOXYLATE 1-MONOOXYGENASE"/>
    <property type="match status" value="1"/>
</dbReference>